<keyword evidence="2" id="KW-1185">Reference proteome</keyword>
<proteinExistence type="predicted"/>
<dbReference type="EMBL" id="PJZF01000052">
    <property type="protein sequence ID" value="PLR29724.1"/>
    <property type="molecule type" value="Genomic_DNA"/>
</dbReference>
<accession>A0A2N5DTG9</accession>
<comment type="caution">
    <text evidence="1">The sequence shown here is derived from an EMBL/GenBank/DDBJ whole genome shotgun (WGS) entry which is preliminary data.</text>
</comment>
<organism evidence="1 2">
    <name type="scientific">Chimaeribacter californicus</name>
    <dbReference type="NCBI Taxonomy" id="2060067"/>
    <lineage>
        <taxon>Bacteria</taxon>
        <taxon>Pseudomonadati</taxon>
        <taxon>Pseudomonadota</taxon>
        <taxon>Gammaproteobacteria</taxon>
        <taxon>Enterobacterales</taxon>
        <taxon>Yersiniaceae</taxon>
        <taxon>Chimaeribacter</taxon>
    </lineage>
</organism>
<sequence length="109" mass="11917">MIDIQINDGTRQGVITFQGDEVTEPCSFDVSGEFSIADIEAIVWLATMTADGTGQGIHELQGQVSEPRSLILALRVCAVQVTGVPQDWEDEMDSIEQDAERRFEEGAVC</sequence>
<dbReference type="Proteomes" id="UP000234240">
    <property type="component" value="Unassembled WGS sequence"/>
</dbReference>
<dbReference type="AlphaFoldDB" id="A0A2N5DTG9"/>
<gene>
    <name evidence="1" type="ORF">CYR55_22650</name>
</gene>
<evidence type="ECO:0000313" key="1">
    <source>
        <dbReference type="EMBL" id="PLR29724.1"/>
    </source>
</evidence>
<name>A0A2N5DTG9_9GAMM</name>
<dbReference type="RefSeq" id="WP_101818558.1">
    <property type="nucleotide sequence ID" value="NZ_PJZF01000052.1"/>
</dbReference>
<dbReference type="OrthoDB" id="6636678at2"/>
<evidence type="ECO:0000313" key="2">
    <source>
        <dbReference type="Proteomes" id="UP000234240"/>
    </source>
</evidence>
<protein>
    <submittedName>
        <fullName evidence="1">Uncharacterized protein</fullName>
    </submittedName>
</protein>
<reference evidence="1 2" key="1">
    <citation type="submission" date="2017-12" db="EMBL/GenBank/DDBJ databases">
        <title>Characterization of six clinical isolates of Enterochimera gen. nov., a novel genus of the Yersiniaciae family and the three species Enterochimera arupensis sp. nov., Enterochimera coloradensis sp. nov, and Enterochimera californica sp. nov.</title>
        <authorList>
            <person name="Rossi A."/>
            <person name="Fisher M."/>
        </authorList>
    </citation>
    <scope>NUCLEOTIDE SEQUENCE [LARGE SCALE GENOMIC DNA]</scope>
    <source>
        <strain evidence="2">2015-Iso6</strain>
    </source>
</reference>